<dbReference type="Pfam" id="PF03099">
    <property type="entry name" value="BPL_LplA_LipB"/>
    <property type="match status" value="1"/>
</dbReference>
<evidence type="ECO:0000313" key="6">
    <source>
        <dbReference type="Proteomes" id="UP000676325"/>
    </source>
</evidence>
<evidence type="ECO:0000256" key="3">
    <source>
        <dbReference type="ARBA" id="ARBA00024227"/>
    </source>
</evidence>
<keyword evidence="2" id="KW-0092">Biotin</keyword>
<evidence type="ECO:0000313" key="5">
    <source>
        <dbReference type="EMBL" id="MBR7830575.1"/>
    </source>
</evidence>
<dbReference type="Gene3D" id="2.30.30.100">
    <property type="match status" value="1"/>
</dbReference>
<dbReference type="PANTHER" id="PTHR12835:SF5">
    <property type="entry name" value="BIOTIN--PROTEIN LIGASE"/>
    <property type="match status" value="1"/>
</dbReference>
<accession>A0A941EH52</accession>
<gene>
    <name evidence="5" type="ORF">KDK95_30015</name>
</gene>
<proteinExistence type="predicted"/>
<protein>
    <recommendedName>
        <fullName evidence="3">biotin--[biotin carboxyl-carrier protein] ligase</fullName>
        <ecNumber evidence="3">6.3.4.15</ecNumber>
    </recommendedName>
</protein>
<sequence length="282" mass="29353">MVSAYNDLDRPPLDERSVQRALMTPGGFVSAIRVLPSVESTNTALLGAAADGAPHASVLVAEEQTAGKGRLGRTWTAPARSGLFVSILLRPQAPSAAWTWLPLLAGVAAREAVARACRLEIGLKWPNDLVAASGELADRKLGGILCETAQDASALVAGIGINVTLRQHELPVPQAASLALAGAESTDRDTLLRALLRSFGDWYTRWSEADGDAEAAGLRDAYLQACVTIGRHVRAELPGGRSVTGRASGVDRSGALLVTTADQGETAIGAGDVVHLRPEAGN</sequence>
<dbReference type="PANTHER" id="PTHR12835">
    <property type="entry name" value="BIOTIN PROTEIN LIGASE"/>
    <property type="match status" value="1"/>
</dbReference>
<dbReference type="NCBIfam" id="TIGR00121">
    <property type="entry name" value="birA_ligase"/>
    <property type="match status" value="1"/>
</dbReference>
<dbReference type="Gene3D" id="3.30.930.10">
    <property type="entry name" value="Bira Bifunctional Protein, Domain 2"/>
    <property type="match status" value="1"/>
</dbReference>
<name>A0A941EH52_9ACTN</name>
<dbReference type="AlphaFoldDB" id="A0A941EH52"/>
<dbReference type="InterPro" id="IPR003142">
    <property type="entry name" value="BPL_C"/>
</dbReference>
<dbReference type="RefSeq" id="WP_212521700.1">
    <property type="nucleotide sequence ID" value="NZ_JAGSOH010000141.1"/>
</dbReference>
<feature type="domain" description="BPL/LPL catalytic" evidence="4">
    <location>
        <begin position="29"/>
        <end position="207"/>
    </location>
</feature>
<dbReference type="GO" id="GO:0004077">
    <property type="term" value="F:biotin--[biotin carboxyl-carrier protein] ligase activity"/>
    <property type="evidence" value="ECO:0007669"/>
    <property type="project" value="UniProtKB-EC"/>
</dbReference>
<evidence type="ECO:0000256" key="2">
    <source>
        <dbReference type="ARBA" id="ARBA00023267"/>
    </source>
</evidence>
<dbReference type="InterPro" id="IPR004143">
    <property type="entry name" value="BPL_LPL_catalytic"/>
</dbReference>
<evidence type="ECO:0000256" key="1">
    <source>
        <dbReference type="ARBA" id="ARBA00022598"/>
    </source>
</evidence>
<dbReference type="Pfam" id="PF02237">
    <property type="entry name" value="BPL_C"/>
    <property type="match status" value="1"/>
</dbReference>
<evidence type="ECO:0000259" key="4">
    <source>
        <dbReference type="PROSITE" id="PS51733"/>
    </source>
</evidence>
<dbReference type="GO" id="GO:0005737">
    <property type="term" value="C:cytoplasm"/>
    <property type="evidence" value="ECO:0007669"/>
    <property type="project" value="TreeGrafter"/>
</dbReference>
<dbReference type="SUPFAM" id="SSF55681">
    <property type="entry name" value="Class II aaRS and biotin synthetases"/>
    <property type="match status" value="1"/>
</dbReference>
<dbReference type="Proteomes" id="UP000676325">
    <property type="component" value="Unassembled WGS sequence"/>
</dbReference>
<dbReference type="EMBL" id="JAGSOH010000141">
    <property type="protein sequence ID" value="MBR7830575.1"/>
    <property type="molecule type" value="Genomic_DNA"/>
</dbReference>
<keyword evidence="1 5" id="KW-0436">Ligase</keyword>
<comment type="caution">
    <text evidence="5">The sequence shown here is derived from an EMBL/GenBank/DDBJ whole genome shotgun (WGS) entry which is preliminary data.</text>
</comment>
<dbReference type="PROSITE" id="PS51733">
    <property type="entry name" value="BPL_LPL_CATALYTIC"/>
    <property type="match status" value="1"/>
</dbReference>
<keyword evidence="6" id="KW-1185">Reference proteome</keyword>
<dbReference type="EC" id="6.3.4.15" evidence="3"/>
<dbReference type="CDD" id="cd16442">
    <property type="entry name" value="BPL"/>
    <property type="match status" value="1"/>
</dbReference>
<organism evidence="5 6">
    <name type="scientific">Actinospica acidithermotolerans</name>
    <dbReference type="NCBI Taxonomy" id="2828514"/>
    <lineage>
        <taxon>Bacteria</taxon>
        <taxon>Bacillati</taxon>
        <taxon>Actinomycetota</taxon>
        <taxon>Actinomycetes</taxon>
        <taxon>Catenulisporales</taxon>
        <taxon>Actinospicaceae</taxon>
        <taxon>Actinospica</taxon>
    </lineage>
</organism>
<reference evidence="5" key="1">
    <citation type="submission" date="2021-04" db="EMBL/GenBank/DDBJ databases">
        <title>Genome based classification of Actinospica acidithermotolerans sp. nov., an actinobacterium isolated from an Indonesian hot spring.</title>
        <authorList>
            <person name="Kusuma A.B."/>
            <person name="Putra K.E."/>
            <person name="Nafisah S."/>
            <person name="Loh J."/>
            <person name="Nouioui I."/>
            <person name="Goodfellow M."/>
        </authorList>
    </citation>
    <scope>NUCLEOTIDE SEQUENCE</scope>
    <source>
        <strain evidence="5">MGRD01-02</strain>
    </source>
</reference>
<dbReference type="InterPro" id="IPR045864">
    <property type="entry name" value="aa-tRNA-synth_II/BPL/LPL"/>
</dbReference>
<dbReference type="InterPro" id="IPR004408">
    <property type="entry name" value="Biotin_CoA_COase_ligase"/>
</dbReference>